<evidence type="ECO:0000313" key="1">
    <source>
        <dbReference type="EMBL" id="KAH7654646.1"/>
    </source>
</evidence>
<protein>
    <submittedName>
        <fullName evidence="1">MADS box transcription factor domain-containing protein</fullName>
    </submittedName>
</protein>
<gene>
    <name evidence="1" type="ORF">IHE45_19G155300</name>
</gene>
<sequence length="218" mass="24972">MTREKIKIKKIDNATARQVTFSKRRRGLFKKAQELAILCDADVGLIIFSASGKLFEYASLSMCEILHKHSMQLDNTSKRGNQTVDSLAGNSRYAGLKKEYDDKNRQLRQMRGEDLQELTLVELMHLERTIDIGLTCVLERKSLQIMEQLSSLQQKEMQLLEENKKLKEKVEEMRMVEKQTLIDHDQVNGFHEDGQCASVSVLQDCDHTSDTSLKLGLP</sequence>
<proteinExistence type="predicted"/>
<comment type="caution">
    <text evidence="1">The sequence shown here is derived from an EMBL/GenBank/DDBJ whole genome shotgun (WGS) entry which is preliminary data.</text>
</comment>
<evidence type="ECO:0000313" key="2">
    <source>
        <dbReference type="Proteomes" id="UP000827976"/>
    </source>
</evidence>
<keyword evidence="2" id="KW-1185">Reference proteome</keyword>
<accession>A0ACB7U2U2</accession>
<dbReference type="Proteomes" id="UP000827976">
    <property type="component" value="Chromosome 19"/>
</dbReference>
<name>A0ACB7U2U2_DIOAL</name>
<organism evidence="1 2">
    <name type="scientific">Dioscorea alata</name>
    <name type="common">Purple yam</name>
    <dbReference type="NCBI Taxonomy" id="55571"/>
    <lineage>
        <taxon>Eukaryota</taxon>
        <taxon>Viridiplantae</taxon>
        <taxon>Streptophyta</taxon>
        <taxon>Embryophyta</taxon>
        <taxon>Tracheophyta</taxon>
        <taxon>Spermatophyta</taxon>
        <taxon>Magnoliopsida</taxon>
        <taxon>Liliopsida</taxon>
        <taxon>Dioscoreales</taxon>
        <taxon>Dioscoreaceae</taxon>
        <taxon>Dioscorea</taxon>
    </lineage>
</organism>
<reference evidence="2" key="1">
    <citation type="journal article" date="2022" name="Nat. Commun.">
        <title>Chromosome evolution and the genetic basis of agronomically important traits in greater yam.</title>
        <authorList>
            <person name="Bredeson J.V."/>
            <person name="Lyons J.B."/>
            <person name="Oniyinde I.O."/>
            <person name="Okereke N.R."/>
            <person name="Kolade O."/>
            <person name="Nnabue I."/>
            <person name="Nwadili C.O."/>
            <person name="Hribova E."/>
            <person name="Parker M."/>
            <person name="Nwogha J."/>
            <person name="Shu S."/>
            <person name="Carlson J."/>
            <person name="Kariba R."/>
            <person name="Muthemba S."/>
            <person name="Knop K."/>
            <person name="Barton G.J."/>
            <person name="Sherwood A.V."/>
            <person name="Lopez-Montes A."/>
            <person name="Asiedu R."/>
            <person name="Jamnadass R."/>
            <person name="Muchugi A."/>
            <person name="Goodstein D."/>
            <person name="Egesi C.N."/>
            <person name="Featherston J."/>
            <person name="Asfaw A."/>
            <person name="Simpson G.G."/>
            <person name="Dolezel J."/>
            <person name="Hendre P.S."/>
            <person name="Van Deynze A."/>
            <person name="Kumar P.L."/>
            <person name="Obidiegwu J.E."/>
            <person name="Bhattacharjee R."/>
            <person name="Rokhsar D.S."/>
        </authorList>
    </citation>
    <scope>NUCLEOTIDE SEQUENCE [LARGE SCALE GENOMIC DNA]</scope>
    <source>
        <strain evidence="2">cv. TDa95/00328</strain>
    </source>
</reference>
<dbReference type="EMBL" id="CM037029">
    <property type="protein sequence ID" value="KAH7654646.1"/>
    <property type="molecule type" value="Genomic_DNA"/>
</dbReference>